<accession>A0A7W7SNG3</accession>
<dbReference type="EMBL" id="JACHJW010000001">
    <property type="protein sequence ID" value="MBB4958027.1"/>
    <property type="molecule type" value="Genomic_DNA"/>
</dbReference>
<organism evidence="1 2">
    <name type="scientific">Micromonospora polyrhachis</name>
    <dbReference type="NCBI Taxonomy" id="1282883"/>
    <lineage>
        <taxon>Bacteria</taxon>
        <taxon>Bacillati</taxon>
        <taxon>Actinomycetota</taxon>
        <taxon>Actinomycetes</taxon>
        <taxon>Micromonosporales</taxon>
        <taxon>Micromonosporaceae</taxon>
        <taxon>Micromonospora</taxon>
    </lineage>
</organism>
<reference evidence="1 2" key="1">
    <citation type="submission" date="2020-08" db="EMBL/GenBank/DDBJ databases">
        <title>Sequencing the genomes of 1000 actinobacteria strains.</title>
        <authorList>
            <person name="Klenk H.-P."/>
        </authorList>
    </citation>
    <scope>NUCLEOTIDE SEQUENCE [LARGE SCALE GENOMIC DNA]</scope>
    <source>
        <strain evidence="1 2">DSM 45886</strain>
    </source>
</reference>
<evidence type="ECO:0000313" key="2">
    <source>
        <dbReference type="Proteomes" id="UP000578819"/>
    </source>
</evidence>
<protein>
    <submittedName>
        <fullName evidence="1">Uncharacterized protein</fullName>
    </submittedName>
</protein>
<dbReference type="AlphaFoldDB" id="A0A7W7SNG3"/>
<gene>
    <name evidence="1" type="ORF">FHR38_001760</name>
</gene>
<keyword evidence="2" id="KW-1185">Reference proteome</keyword>
<dbReference type="RefSeq" id="WP_184534188.1">
    <property type="nucleotide sequence ID" value="NZ_JACHJW010000001.1"/>
</dbReference>
<sequence length="170" mass="18134">MNYEDRTDLLPPDAVLGPDVLERLRSDDSDPVGCLNEVGEPQVTEAVPRAAIAAFIASEAADGAPEPALHAERDAAECGYAFGQLLLGSFPSDRLTSDGVLSDLNRMYLFALVDLVDEATPSFSTQLSAYLAQRARRFPEAEALGGALEEATSLAWCMGFGTAVVLADRR</sequence>
<comment type="caution">
    <text evidence="1">The sequence shown here is derived from an EMBL/GenBank/DDBJ whole genome shotgun (WGS) entry which is preliminary data.</text>
</comment>
<evidence type="ECO:0000313" key="1">
    <source>
        <dbReference type="EMBL" id="MBB4958027.1"/>
    </source>
</evidence>
<proteinExistence type="predicted"/>
<name>A0A7W7SNG3_9ACTN</name>
<dbReference type="Proteomes" id="UP000578819">
    <property type="component" value="Unassembled WGS sequence"/>
</dbReference>